<evidence type="ECO:0000313" key="1">
    <source>
        <dbReference type="EMBL" id="KKM15409.1"/>
    </source>
</evidence>
<organism evidence="1">
    <name type="scientific">marine sediment metagenome</name>
    <dbReference type="NCBI Taxonomy" id="412755"/>
    <lineage>
        <taxon>unclassified sequences</taxon>
        <taxon>metagenomes</taxon>
        <taxon>ecological metagenomes</taxon>
    </lineage>
</organism>
<sequence length="222" mass="23106">MAADYIPGADGAFDAWQINFITYASANAAALGLDPLIDIPPLIAAQGTWTTDLAGNTAAQAAAQAARQAKVAARGGLEGVIRPLVGRLQASAAVDDAERAALGITVPDTIPTPVGPPVTRPVVSVDTSQRLQHTISFSDELTPTRKAKPAGVRGAQIWVKIGDPAPVDPNELTFLATDTRTPYLAVFDGADANKVAHYMLRWESTRGEPGPWSETASATIGA</sequence>
<protein>
    <submittedName>
        <fullName evidence="1">Uncharacterized protein</fullName>
    </submittedName>
</protein>
<comment type="caution">
    <text evidence="1">The sequence shown here is derived from an EMBL/GenBank/DDBJ whole genome shotgun (WGS) entry which is preliminary data.</text>
</comment>
<dbReference type="AlphaFoldDB" id="A0A0F9I6X1"/>
<reference evidence="1" key="1">
    <citation type="journal article" date="2015" name="Nature">
        <title>Complex archaea that bridge the gap between prokaryotes and eukaryotes.</title>
        <authorList>
            <person name="Spang A."/>
            <person name="Saw J.H."/>
            <person name="Jorgensen S.L."/>
            <person name="Zaremba-Niedzwiedzka K."/>
            <person name="Martijn J."/>
            <person name="Lind A.E."/>
            <person name="van Eijk R."/>
            <person name="Schleper C."/>
            <person name="Guy L."/>
            <person name="Ettema T.J."/>
        </authorList>
    </citation>
    <scope>NUCLEOTIDE SEQUENCE</scope>
</reference>
<name>A0A0F9I6X1_9ZZZZ</name>
<gene>
    <name evidence="1" type="ORF">LCGC14_1696360</name>
</gene>
<accession>A0A0F9I6X1</accession>
<dbReference type="EMBL" id="LAZR01014914">
    <property type="protein sequence ID" value="KKM15409.1"/>
    <property type="molecule type" value="Genomic_DNA"/>
</dbReference>
<proteinExistence type="predicted"/>